<feature type="transmembrane region" description="Helical" evidence="6">
    <location>
        <begin position="20"/>
        <end position="41"/>
    </location>
</feature>
<keyword evidence="4" id="KW-0325">Glycoprotein</keyword>
<evidence type="ECO:0000256" key="2">
    <source>
        <dbReference type="ARBA" id="ARBA00022737"/>
    </source>
</evidence>
<dbReference type="GO" id="GO:0005615">
    <property type="term" value="C:extracellular space"/>
    <property type="evidence" value="ECO:0007669"/>
    <property type="project" value="Ensembl"/>
</dbReference>
<dbReference type="GO" id="GO:0009611">
    <property type="term" value="P:response to wounding"/>
    <property type="evidence" value="ECO:0007669"/>
    <property type="project" value="Ensembl"/>
</dbReference>
<organism evidence="8 9">
    <name type="scientific">Ailuropoda melanoleuca</name>
    <name type="common">Giant panda</name>
    <dbReference type="NCBI Taxonomy" id="9646"/>
    <lineage>
        <taxon>Eukaryota</taxon>
        <taxon>Metazoa</taxon>
        <taxon>Chordata</taxon>
        <taxon>Craniata</taxon>
        <taxon>Vertebrata</taxon>
        <taxon>Euteleostomi</taxon>
        <taxon>Mammalia</taxon>
        <taxon>Eutheria</taxon>
        <taxon>Laurasiatheria</taxon>
        <taxon>Carnivora</taxon>
        <taxon>Caniformia</taxon>
        <taxon>Ursidae</taxon>
        <taxon>Ailuropoda</taxon>
    </lineage>
</organism>
<dbReference type="FunFam" id="3.10.250.10:FF:000010">
    <property type="entry name" value="T-cell differentiation antigen CD6"/>
    <property type="match status" value="2"/>
</dbReference>
<protein>
    <submittedName>
        <fullName evidence="8">CD5 molecule like</fullName>
    </submittedName>
</protein>
<evidence type="ECO:0000256" key="1">
    <source>
        <dbReference type="ARBA" id="ARBA00022729"/>
    </source>
</evidence>
<keyword evidence="2" id="KW-0677">Repeat</keyword>
<keyword evidence="9" id="KW-1185">Reference proteome</keyword>
<reference evidence="8" key="2">
    <citation type="submission" date="2025-08" db="UniProtKB">
        <authorList>
            <consortium name="Ensembl"/>
        </authorList>
    </citation>
    <scope>IDENTIFICATION</scope>
</reference>
<comment type="caution">
    <text evidence="5">Lacks conserved residue(s) required for the propagation of feature annotation.</text>
</comment>
<evidence type="ECO:0000256" key="5">
    <source>
        <dbReference type="PROSITE-ProRule" id="PRU00196"/>
    </source>
</evidence>
<dbReference type="SMART" id="SM00202">
    <property type="entry name" value="SR"/>
    <property type="match status" value="3"/>
</dbReference>
<dbReference type="GO" id="GO:0004252">
    <property type="term" value="F:serine-type endopeptidase activity"/>
    <property type="evidence" value="ECO:0007669"/>
    <property type="project" value="TreeGrafter"/>
</dbReference>
<evidence type="ECO:0000313" key="9">
    <source>
        <dbReference type="Proteomes" id="UP000008912"/>
    </source>
</evidence>
<feature type="domain" description="SRCR" evidence="7">
    <location>
        <begin position="163"/>
        <end position="264"/>
    </location>
</feature>
<name>A0A7N5K3M8_AILME</name>
<dbReference type="PANTHER" id="PTHR48071">
    <property type="entry name" value="SRCR DOMAIN-CONTAINING PROTEIN"/>
    <property type="match status" value="1"/>
</dbReference>
<dbReference type="PROSITE" id="PS00420">
    <property type="entry name" value="SRCR_1"/>
    <property type="match status" value="2"/>
</dbReference>
<dbReference type="FunFam" id="3.10.250.10:FF:000006">
    <property type="entry name" value="neurotrypsin isoform X2"/>
    <property type="match status" value="1"/>
</dbReference>
<dbReference type="GO" id="GO:0060100">
    <property type="term" value="P:positive regulation of phagocytosis, engulfment"/>
    <property type="evidence" value="ECO:0007669"/>
    <property type="project" value="Ensembl"/>
</dbReference>
<dbReference type="PANTHER" id="PTHR48071:SF8">
    <property type="entry name" value="CD5 ANTIGEN-LIKE"/>
    <property type="match status" value="1"/>
</dbReference>
<dbReference type="Gene3D" id="3.10.250.10">
    <property type="entry name" value="SRCR-like domain"/>
    <property type="match status" value="3"/>
</dbReference>
<evidence type="ECO:0000259" key="7">
    <source>
        <dbReference type="PROSITE" id="PS50287"/>
    </source>
</evidence>
<dbReference type="GO" id="GO:0005886">
    <property type="term" value="C:plasma membrane"/>
    <property type="evidence" value="ECO:0007669"/>
    <property type="project" value="Ensembl"/>
</dbReference>
<reference evidence="8 9" key="1">
    <citation type="journal article" date="2010" name="Nature">
        <title>The sequence and de novo assembly of the giant panda genome.</title>
        <authorList>
            <person name="Li R."/>
            <person name="Fan W."/>
            <person name="Tian G."/>
            <person name="Zhu H."/>
            <person name="He L."/>
            <person name="Cai J."/>
            <person name="Huang Q."/>
            <person name="Cai Q."/>
            <person name="Li B."/>
            <person name="Bai Y."/>
            <person name="Zhang Z."/>
            <person name="Zhang Y."/>
            <person name="Wang W."/>
            <person name="Li J."/>
            <person name="Wei F."/>
            <person name="Li H."/>
            <person name="Jian M."/>
            <person name="Li J."/>
            <person name="Zhang Z."/>
            <person name="Nielsen R."/>
            <person name="Li D."/>
            <person name="Gu W."/>
            <person name="Yang Z."/>
            <person name="Xuan Z."/>
            <person name="Ryder O.A."/>
            <person name="Leung F.C."/>
            <person name="Zhou Y."/>
            <person name="Cao J."/>
            <person name="Sun X."/>
            <person name="Fu Y."/>
            <person name="Fang X."/>
            <person name="Guo X."/>
            <person name="Wang B."/>
            <person name="Hou R."/>
            <person name="Shen F."/>
            <person name="Mu B."/>
            <person name="Ni P."/>
            <person name="Lin R."/>
            <person name="Qian W."/>
            <person name="Wang G."/>
            <person name="Yu C."/>
            <person name="Nie W."/>
            <person name="Wang J."/>
            <person name="Wu Z."/>
            <person name="Liang H."/>
            <person name="Min J."/>
            <person name="Wu Q."/>
            <person name="Cheng S."/>
            <person name="Ruan J."/>
            <person name="Wang M."/>
            <person name="Shi Z."/>
            <person name="Wen M."/>
            <person name="Liu B."/>
            <person name="Ren X."/>
            <person name="Zheng H."/>
            <person name="Dong D."/>
            <person name="Cook K."/>
            <person name="Shan G."/>
            <person name="Zhang H."/>
            <person name="Kosiol C."/>
            <person name="Xie X."/>
            <person name="Lu Z."/>
            <person name="Zheng H."/>
            <person name="Li Y."/>
            <person name="Steiner C.C."/>
            <person name="Lam T.T."/>
            <person name="Lin S."/>
            <person name="Zhang Q."/>
            <person name="Li G."/>
            <person name="Tian J."/>
            <person name="Gong T."/>
            <person name="Liu H."/>
            <person name="Zhang D."/>
            <person name="Fang L."/>
            <person name="Ye C."/>
            <person name="Zhang J."/>
            <person name="Hu W."/>
            <person name="Xu A."/>
            <person name="Ren Y."/>
            <person name="Zhang G."/>
            <person name="Bruford M.W."/>
            <person name="Li Q."/>
            <person name="Ma L."/>
            <person name="Guo Y."/>
            <person name="An N."/>
            <person name="Hu Y."/>
            <person name="Zheng Y."/>
            <person name="Shi Y."/>
            <person name="Li Z."/>
            <person name="Liu Q."/>
            <person name="Chen Y."/>
            <person name="Zhao J."/>
            <person name="Qu N."/>
            <person name="Zhao S."/>
            <person name="Tian F."/>
            <person name="Wang X."/>
            <person name="Wang H."/>
            <person name="Xu L."/>
            <person name="Liu X."/>
            <person name="Vinar T."/>
            <person name="Wang Y."/>
            <person name="Lam T.W."/>
            <person name="Yiu S.M."/>
            <person name="Liu S."/>
            <person name="Zhang H."/>
            <person name="Li D."/>
            <person name="Huang Y."/>
            <person name="Wang X."/>
            <person name="Yang G."/>
            <person name="Jiang Z."/>
            <person name="Wang J."/>
            <person name="Qin N."/>
            <person name="Li L."/>
            <person name="Li J."/>
            <person name="Bolund L."/>
            <person name="Kristiansen K."/>
            <person name="Wong G.K."/>
            <person name="Olson M."/>
            <person name="Zhang X."/>
            <person name="Li S."/>
            <person name="Yang H."/>
            <person name="Wang J."/>
            <person name="Wang J."/>
        </authorList>
    </citation>
    <scope>NUCLEOTIDE SEQUENCE [LARGE SCALE GENOMIC DNA]</scope>
</reference>
<dbReference type="InterPro" id="IPR036772">
    <property type="entry name" value="SRCR-like_dom_sf"/>
</dbReference>
<evidence type="ECO:0000256" key="4">
    <source>
        <dbReference type="ARBA" id="ARBA00023180"/>
    </source>
</evidence>
<feature type="disulfide bond" evidence="5">
    <location>
        <begin position="340"/>
        <end position="350"/>
    </location>
</feature>
<dbReference type="AlphaFoldDB" id="A0A7N5K3M8"/>
<keyword evidence="6" id="KW-1133">Transmembrane helix</keyword>
<dbReference type="GO" id="GO:0031638">
    <property type="term" value="P:zymogen activation"/>
    <property type="evidence" value="ECO:0007669"/>
    <property type="project" value="TreeGrafter"/>
</dbReference>
<evidence type="ECO:0000313" key="8">
    <source>
        <dbReference type="Ensembl" id="ENSAMEP00000034459.1"/>
    </source>
</evidence>
<dbReference type="PRINTS" id="PR00258">
    <property type="entry name" value="SPERACTRCPTR"/>
</dbReference>
<proteinExistence type="predicted"/>
<evidence type="ECO:0000256" key="6">
    <source>
        <dbReference type="SAM" id="Phobius"/>
    </source>
</evidence>
<dbReference type="GeneTree" id="ENSGT00940000161974"/>
<reference evidence="8" key="3">
    <citation type="submission" date="2025-09" db="UniProtKB">
        <authorList>
            <consortium name="Ensembl"/>
        </authorList>
    </citation>
    <scope>IDENTIFICATION</scope>
</reference>
<feature type="disulfide bond" evidence="5">
    <location>
        <begin position="129"/>
        <end position="139"/>
    </location>
</feature>
<dbReference type="Ensembl" id="ENSAMET00000038818.1">
    <property type="protein sequence ID" value="ENSAMEP00000034459.1"/>
    <property type="gene ID" value="ENSAMEG00000004457.2"/>
</dbReference>
<dbReference type="InParanoid" id="A0A7N5K3M8"/>
<dbReference type="PROSITE" id="PS50287">
    <property type="entry name" value="SRCR_2"/>
    <property type="match status" value="3"/>
</dbReference>
<dbReference type="GO" id="GO:0030449">
    <property type="term" value="P:regulation of complement activation"/>
    <property type="evidence" value="ECO:0007669"/>
    <property type="project" value="Ensembl"/>
</dbReference>
<gene>
    <name evidence="8" type="primary">CD5L</name>
</gene>
<evidence type="ECO:0000256" key="3">
    <source>
        <dbReference type="ARBA" id="ARBA00023157"/>
    </source>
</evidence>
<sequence length="407" mass="44456">MTLAAPGPPPASDFSSARPAAWLMALLFSLILAICTGPGLLDAQPRSHPFGGSPSRVRVVGGDHRCEGRVEVQQDGKWGTVCDDGWDKNDAAVVCRELGCGAVKRAISGTSFGPLTQEDQKIFIQEFKCSGMEESLSQCEREDFFDCTHEEDAGVVCGFPQTVRLVDGPKPCQGRVEVKHQGEWGSVCKASWSFAAAKVVCRQLGCGRAILTRKCCNKATQGQGPIWLRKASCSGKEISLQDCPSGVWEKSNCTHDDDMWVECEDPFELQLVGGDDRCSGRLEVLHKGEWGTVCDDGWGEEADQVVCRQLSCGDPLSPSAKFRRRFGPGVGRIWLDDVACSGKERSLEQCPHRFWGQHDCSHTEDVAVVCAGKSWGREFMGMAWGEGRDGVSHQAGHLLDTYFKGYK</sequence>
<feature type="domain" description="SRCR" evidence="7">
    <location>
        <begin position="269"/>
        <end position="371"/>
    </location>
</feature>
<dbReference type="Proteomes" id="UP000008912">
    <property type="component" value="Unassembled WGS sequence"/>
</dbReference>
<dbReference type="Pfam" id="PF00530">
    <property type="entry name" value="SRCR"/>
    <property type="match status" value="3"/>
</dbReference>
<dbReference type="SUPFAM" id="SSF56487">
    <property type="entry name" value="SRCR-like"/>
    <property type="match status" value="3"/>
</dbReference>
<keyword evidence="3 5" id="KW-1015">Disulfide bond</keyword>
<dbReference type="InterPro" id="IPR001190">
    <property type="entry name" value="SRCR"/>
</dbReference>
<keyword evidence="1" id="KW-0732">Signal</keyword>
<feature type="disulfide bond" evidence="5">
    <location>
        <begin position="233"/>
        <end position="243"/>
    </location>
</feature>
<accession>A0A7N5K3M8</accession>
<feature type="domain" description="SRCR" evidence="7">
    <location>
        <begin position="57"/>
        <end position="158"/>
    </location>
</feature>
<dbReference type="GO" id="GO:0009986">
    <property type="term" value="C:cell surface"/>
    <property type="evidence" value="ECO:0007669"/>
    <property type="project" value="Ensembl"/>
</dbReference>
<keyword evidence="6" id="KW-0812">Transmembrane</keyword>
<dbReference type="GO" id="GO:1903661">
    <property type="term" value="P:positive regulation of complement-dependent cytotoxicity"/>
    <property type="evidence" value="ECO:0007669"/>
    <property type="project" value="Ensembl"/>
</dbReference>
<keyword evidence="6" id="KW-0472">Membrane</keyword>